<dbReference type="InterPro" id="IPR044862">
    <property type="entry name" value="Pro_4_hyd_alph_FE2OG_OXY"/>
</dbReference>
<dbReference type="OrthoDB" id="9783171at2"/>
<keyword evidence="3" id="KW-1185">Reference proteome</keyword>
<proteinExistence type="predicted"/>
<accession>A0A561PN86</accession>
<dbReference type="Proteomes" id="UP000320811">
    <property type="component" value="Unassembled WGS sequence"/>
</dbReference>
<dbReference type="Gene3D" id="2.60.120.620">
    <property type="entry name" value="q2cbj1_9rhob like domain"/>
    <property type="match status" value="1"/>
</dbReference>
<dbReference type="AlphaFoldDB" id="A0A561PN86"/>
<dbReference type="Pfam" id="PF13640">
    <property type="entry name" value="2OG-FeII_Oxy_3"/>
    <property type="match status" value="1"/>
</dbReference>
<reference evidence="2 3" key="1">
    <citation type="submission" date="2019-06" db="EMBL/GenBank/DDBJ databases">
        <title>Sorghum-associated microbial communities from plants grown in Nebraska, USA.</title>
        <authorList>
            <person name="Schachtman D."/>
        </authorList>
    </citation>
    <scope>NUCLEOTIDE SEQUENCE [LARGE SCALE GENOMIC DNA]</scope>
    <source>
        <strain evidence="2 3">1209</strain>
    </source>
</reference>
<evidence type="ECO:0000313" key="2">
    <source>
        <dbReference type="EMBL" id="TWF39577.1"/>
    </source>
</evidence>
<dbReference type="EMBL" id="VIWO01000005">
    <property type="protein sequence ID" value="TWF39577.1"/>
    <property type="molecule type" value="Genomic_DNA"/>
</dbReference>
<evidence type="ECO:0000313" key="3">
    <source>
        <dbReference type="Proteomes" id="UP000320811"/>
    </source>
</evidence>
<evidence type="ECO:0000259" key="1">
    <source>
        <dbReference type="Pfam" id="PF13640"/>
    </source>
</evidence>
<gene>
    <name evidence="2" type="ORF">FHW36_10514</name>
</gene>
<organism evidence="2 3">
    <name type="scientific">Chitinophaga polysaccharea</name>
    <dbReference type="NCBI Taxonomy" id="1293035"/>
    <lineage>
        <taxon>Bacteria</taxon>
        <taxon>Pseudomonadati</taxon>
        <taxon>Bacteroidota</taxon>
        <taxon>Chitinophagia</taxon>
        <taxon>Chitinophagales</taxon>
        <taxon>Chitinophagaceae</taxon>
        <taxon>Chitinophaga</taxon>
    </lineage>
</organism>
<sequence>MKLDKRIYLLVYLNENLDPSNGGNFELQDKEMKSYKMKILPLFNRLALFNTTDFSYQAHLRLVM</sequence>
<comment type="caution">
    <text evidence="2">The sequence shown here is derived from an EMBL/GenBank/DDBJ whole genome shotgun (WGS) entry which is preliminary data.</text>
</comment>
<name>A0A561PN86_9BACT</name>
<feature type="domain" description="Prolyl 4-hydroxylase alpha subunit Fe(2+) 2OG dioxygenase" evidence="1">
    <location>
        <begin position="4"/>
        <end position="55"/>
    </location>
</feature>
<protein>
    <submittedName>
        <fullName evidence="2">2-oxoglutarate-Fe(II)-dependent oxygenase superfamily protein</fullName>
    </submittedName>
</protein>